<gene>
    <name evidence="1" type="ORF">IOQ59_07660</name>
</gene>
<comment type="caution">
    <text evidence="1">The sequence shown here is derived from an EMBL/GenBank/DDBJ whole genome shotgun (WGS) entry which is preliminary data.</text>
</comment>
<organism evidence="1 2">
    <name type="scientific">Pontibacterium sinense</name>
    <dbReference type="NCBI Taxonomy" id="2781979"/>
    <lineage>
        <taxon>Bacteria</taxon>
        <taxon>Pseudomonadati</taxon>
        <taxon>Pseudomonadota</taxon>
        <taxon>Gammaproteobacteria</taxon>
        <taxon>Oceanospirillales</taxon>
        <taxon>Oceanospirillaceae</taxon>
        <taxon>Pontibacterium</taxon>
    </lineage>
</organism>
<evidence type="ECO:0000313" key="1">
    <source>
        <dbReference type="EMBL" id="MBE9397136.1"/>
    </source>
</evidence>
<dbReference type="RefSeq" id="WP_193952684.1">
    <property type="nucleotide sequence ID" value="NZ_JADEYS010000006.1"/>
</dbReference>
<protein>
    <submittedName>
        <fullName evidence="1">Gamma-glutamylcyclotransferase</fullName>
    </submittedName>
</protein>
<dbReference type="Gene3D" id="3.10.490.10">
    <property type="entry name" value="Gamma-glutamyl cyclotransferase-like"/>
    <property type="match status" value="1"/>
</dbReference>
<dbReference type="AlphaFoldDB" id="A0A8J7K6M7"/>
<dbReference type="EMBL" id="JADEYS010000006">
    <property type="protein sequence ID" value="MBE9397136.1"/>
    <property type="molecule type" value="Genomic_DNA"/>
</dbReference>
<dbReference type="PANTHER" id="PTHR35748:SF1">
    <property type="entry name" value="OS05G0358400 PROTEIN"/>
    <property type="match status" value="1"/>
</dbReference>
<evidence type="ECO:0000313" key="2">
    <source>
        <dbReference type="Proteomes" id="UP000640333"/>
    </source>
</evidence>
<reference evidence="1" key="1">
    <citation type="submission" date="2020-10" db="EMBL/GenBank/DDBJ databases">
        <title>Bacterium isolated from coastal waters sediment.</title>
        <authorList>
            <person name="Chen R.-J."/>
            <person name="Lu D.-C."/>
            <person name="Zhu K.-L."/>
            <person name="Du Z.-J."/>
        </authorList>
    </citation>
    <scope>NUCLEOTIDE SEQUENCE</scope>
    <source>
        <strain evidence="1">N1Y112</strain>
    </source>
</reference>
<dbReference type="Proteomes" id="UP000640333">
    <property type="component" value="Unassembled WGS sequence"/>
</dbReference>
<name>A0A8J7K6M7_9GAMM</name>
<dbReference type="PANTHER" id="PTHR35748">
    <property type="entry name" value="OS05G0358400 PROTEIN"/>
    <property type="match status" value="1"/>
</dbReference>
<keyword evidence="2" id="KW-1185">Reference proteome</keyword>
<accession>A0A8J7K6M7</accession>
<sequence length="217" mass="24793">MISVIGYGSLLSEQSARETVPELENFRLVEVPGFRRIFNKVGIVFFSRHGASETDLEIASCSTEACSEASIVCSQFECSEEAFLGLYEREHRFRWIEVETLGQRGERSLGRICTGYNDQDYRLNKCITDDEYQRRVGQFYSGALWRDDILPFPRYLAFCLQAASSQGEAVLDNFLDNSYLADGMTSIRHYLKSAPALADWHVMDTGYSYTRNNPPQR</sequence>
<proteinExistence type="predicted"/>